<feature type="non-terminal residue" evidence="10">
    <location>
        <position position="458"/>
    </location>
</feature>
<dbReference type="AlphaFoldDB" id="C1E9T2"/>
<dbReference type="PANTHER" id="PTHR13152">
    <property type="entry name" value="TFIIH, POLYPEPTIDE 4"/>
    <property type="match status" value="1"/>
</dbReference>
<dbReference type="GO" id="GO:0003690">
    <property type="term" value="F:double-stranded DNA binding"/>
    <property type="evidence" value="ECO:0007669"/>
    <property type="project" value="TreeGrafter"/>
</dbReference>
<evidence type="ECO:0000259" key="9">
    <source>
        <dbReference type="Pfam" id="PF18307"/>
    </source>
</evidence>
<accession>C1E9T2</accession>
<dbReference type="GO" id="GO:0000439">
    <property type="term" value="C:transcription factor TFIIH core complex"/>
    <property type="evidence" value="ECO:0007669"/>
    <property type="project" value="InterPro"/>
</dbReference>
<evidence type="ECO:0000313" key="10">
    <source>
        <dbReference type="EMBL" id="ACO64732.1"/>
    </source>
</evidence>
<sequence length="458" mass="50865">MGSAFVGFLSDMSSRQINHLYQSPWACLSVLRSLPSLAKHYVMRLLYVDEGIAREEMDAWVRPGKEHRDRHARSMLALKRLRVLVPAGDQEYVADGKELVRLNRRFVKGVRAQIETCFAPEGDEVEATVAPDDAMGGKRPSPEKIEEFAKGRWEALLMTLTGRDRRKGPGLDVAALFRGAGLVAEKSNKSNGWGITEKGFRFLLSTAREQIWTLLTEYVRQYSAPGDRTLVAPAVIGFMLRLTFQAVGQPYRVDDLPSAQRAIAEDLAHLGLLYLFAGPGKEGYYVPTQLTAGKDVADGDASLGGDPGGHIIAETNFRVYAYTFSDVECEILRLFTRPDYRLPNLYVGMLTREAVHEALDTGVAAEQIIKYIKSHAHPNARKTTNGSGIPPNVADQIMLWAMERRRVRSAECVLYCDFPTGTDEYAAAVKAASDAGVLLWENREQMKLAVAKSGHERM</sequence>
<dbReference type="Proteomes" id="UP000002009">
    <property type="component" value="Chromosome 7"/>
</dbReference>
<evidence type="ECO:0000256" key="4">
    <source>
        <dbReference type="ARBA" id="ARBA00023015"/>
    </source>
</evidence>
<dbReference type="Gene3D" id="3.30.70.2610">
    <property type="match status" value="1"/>
</dbReference>
<dbReference type="InParanoid" id="C1E9T2"/>
<dbReference type="InterPro" id="IPR040662">
    <property type="entry name" value="Tfb2_C"/>
</dbReference>
<dbReference type="EMBL" id="CP001328">
    <property type="protein sequence ID" value="ACO64732.1"/>
    <property type="molecule type" value="Genomic_DNA"/>
</dbReference>
<evidence type="ECO:0000313" key="11">
    <source>
        <dbReference type="Proteomes" id="UP000002009"/>
    </source>
</evidence>
<keyword evidence="3 8" id="KW-0227">DNA damage</keyword>
<feature type="domain" description="Transcription factor Tfb2 C-terminal" evidence="9">
    <location>
        <begin position="395"/>
        <end position="458"/>
    </location>
</feature>
<dbReference type="FunCoup" id="C1E9T2">
    <property type="interactions" value="1434"/>
</dbReference>
<dbReference type="PANTHER" id="PTHR13152:SF0">
    <property type="entry name" value="GENERAL TRANSCRIPTION FACTOR IIH SUBUNIT 4"/>
    <property type="match status" value="1"/>
</dbReference>
<gene>
    <name evidence="10" type="ORF">MICPUN_68288</name>
</gene>
<comment type="function">
    <text evidence="8">Component of the general transcription and DNA repair factor IIH (TFIIH) core complex which is involved in general and transcription-coupled nucleotide excision repair (NER) of damaged DNA.</text>
</comment>
<organism evidence="10 11">
    <name type="scientific">Micromonas commoda (strain RCC299 / NOUM17 / CCMP2709)</name>
    <name type="common">Picoplanktonic green alga</name>
    <dbReference type="NCBI Taxonomy" id="296587"/>
    <lineage>
        <taxon>Eukaryota</taxon>
        <taxon>Viridiplantae</taxon>
        <taxon>Chlorophyta</taxon>
        <taxon>Mamiellophyceae</taxon>
        <taxon>Mamiellales</taxon>
        <taxon>Mamiellaceae</taxon>
        <taxon>Micromonas</taxon>
    </lineage>
</organism>
<evidence type="ECO:0000256" key="2">
    <source>
        <dbReference type="ARBA" id="ARBA00007132"/>
    </source>
</evidence>
<evidence type="ECO:0000256" key="6">
    <source>
        <dbReference type="ARBA" id="ARBA00023204"/>
    </source>
</evidence>
<dbReference type="RefSeq" id="XP_002503474.1">
    <property type="nucleotide sequence ID" value="XM_002503428.1"/>
</dbReference>
<keyword evidence="5 8" id="KW-0804">Transcription</keyword>
<evidence type="ECO:0000256" key="3">
    <source>
        <dbReference type="ARBA" id="ARBA00022763"/>
    </source>
</evidence>
<keyword evidence="4 8" id="KW-0805">Transcription regulation</keyword>
<dbReference type="OMA" id="KGFIIIE"/>
<dbReference type="STRING" id="296587.C1E9T2"/>
<comment type="similarity">
    <text evidence="2 8">Belongs to the TFB2 family.</text>
</comment>
<protein>
    <recommendedName>
        <fullName evidence="8">RNA polymerase II transcription factor B subunit 2</fullName>
    </recommendedName>
</protein>
<keyword evidence="7 8" id="KW-0539">Nucleus</keyword>
<dbReference type="eggNOG" id="KOG3471">
    <property type="taxonomic scope" value="Eukaryota"/>
</dbReference>
<dbReference type="GeneID" id="8244765"/>
<reference evidence="10 11" key="1">
    <citation type="journal article" date="2009" name="Science">
        <title>Green evolution and dynamic adaptations revealed by genomes of the marine picoeukaryotes Micromonas.</title>
        <authorList>
            <person name="Worden A.Z."/>
            <person name="Lee J.H."/>
            <person name="Mock T."/>
            <person name="Rouze P."/>
            <person name="Simmons M.P."/>
            <person name="Aerts A.L."/>
            <person name="Allen A.E."/>
            <person name="Cuvelier M.L."/>
            <person name="Derelle E."/>
            <person name="Everett M.V."/>
            <person name="Foulon E."/>
            <person name="Grimwood J."/>
            <person name="Gundlach H."/>
            <person name="Henrissat B."/>
            <person name="Napoli C."/>
            <person name="McDonald S.M."/>
            <person name="Parker M.S."/>
            <person name="Rombauts S."/>
            <person name="Salamov A."/>
            <person name="Von Dassow P."/>
            <person name="Badger J.H."/>
            <person name="Coutinho P.M."/>
            <person name="Demir E."/>
            <person name="Dubchak I."/>
            <person name="Gentemann C."/>
            <person name="Eikrem W."/>
            <person name="Gready J.E."/>
            <person name="John U."/>
            <person name="Lanier W."/>
            <person name="Lindquist E.A."/>
            <person name="Lucas S."/>
            <person name="Mayer K.F."/>
            <person name="Moreau H."/>
            <person name="Not F."/>
            <person name="Otillar R."/>
            <person name="Panaud O."/>
            <person name="Pangilinan J."/>
            <person name="Paulsen I."/>
            <person name="Piegu B."/>
            <person name="Poliakov A."/>
            <person name="Robbens S."/>
            <person name="Schmutz J."/>
            <person name="Toulza E."/>
            <person name="Wyss T."/>
            <person name="Zelensky A."/>
            <person name="Zhou K."/>
            <person name="Armbrust E.V."/>
            <person name="Bhattacharya D."/>
            <person name="Goodenough U.W."/>
            <person name="Van de Peer Y."/>
            <person name="Grigoriev I.V."/>
        </authorList>
    </citation>
    <scope>NUCLEOTIDE SEQUENCE [LARGE SCALE GENOMIC DNA]</scope>
    <source>
        <strain evidence="11">RCC299 / NOUM17</strain>
    </source>
</reference>
<dbReference type="Pfam" id="PF03849">
    <property type="entry name" value="Tfb2"/>
    <property type="match status" value="1"/>
</dbReference>
<name>C1E9T2_MICCC</name>
<evidence type="ECO:0000256" key="5">
    <source>
        <dbReference type="ARBA" id="ARBA00023163"/>
    </source>
</evidence>
<comment type="subcellular location">
    <subcellularLocation>
        <location evidence="1 8">Nucleus</location>
    </subcellularLocation>
</comment>
<keyword evidence="6 8" id="KW-0234">DNA repair</keyword>
<dbReference type="GO" id="GO:0005675">
    <property type="term" value="C:transcription factor TFIIH holo complex"/>
    <property type="evidence" value="ECO:0007669"/>
    <property type="project" value="TreeGrafter"/>
</dbReference>
<proteinExistence type="inferred from homology"/>
<dbReference type="InterPro" id="IPR004598">
    <property type="entry name" value="TFIIH_p52/Tfb2"/>
</dbReference>
<keyword evidence="11" id="KW-1185">Reference proteome</keyword>
<evidence type="ECO:0000256" key="1">
    <source>
        <dbReference type="ARBA" id="ARBA00004123"/>
    </source>
</evidence>
<dbReference type="GO" id="GO:0006289">
    <property type="term" value="P:nucleotide-excision repair"/>
    <property type="evidence" value="ECO:0007669"/>
    <property type="project" value="InterPro"/>
</dbReference>
<dbReference type="OrthoDB" id="364513at2759"/>
<evidence type="ECO:0000256" key="7">
    <source>
        <dbReference type="ARBA" id="ARBA00023242"/>
    </source>
</evidence>
<dbReference type="GO" id="GO:0001671">
    <property type="term" value="F:ATPase activator activity"/>
    <property type="evidence" value="ECO:0007669"/>
    <property type="project" value="InterPro"/>
</dbReference>
<evidence type="ECO:0000256" key="8">
    <source>
        <dbReference type="RuleBase" id="RU364024"/>
    </source>
</evidence>
<dbReference type="Pfam" id="PF18307">
    <property type="entry name" value="Tfb2_C"/>
    <property type="match status" value="1"/>
</dbReference>
<dbReference type="KEGG" id="mis:MICPUN_68288"/>